<evidence type="ECO:0000256" key="1">
    <source>
        <dbReference type="ARBA" id="ARBA00023157"/>
    </source>
</evidence>
<accession>A0A239SZZ8</accession>
<dbReference type="Proteomes" id="UP000215185">
    <property type="component" value="Chromosome 1"/>
</dbReference>
<keyword evidence="1" id="KW-1015">Disulfide bond</keyword>
<dbReference type="InterPro" id="IPR013766">
    <property type="entry name" value="Thioredoxin_domain"/>
</dbReference>
<dbReference type="SUPFAM" id="SSF52833">
    <property type="entry name" value="Thioredoxin-like"/>
    <property type="match status" value="1"/>
</dbReference>
<evidence type="ECO:0000313" key="3">
    <source>
        <dbReference type="EMBL" id="SNU90284.1"/>
    </source>
</evidence>
<name>A0A239SZZ8_9STRE</name>
<dbReference type="eggNOG" id="COG0526">
    <property type="taxonomic scope" value="Bacteria"/>
</dbReference>
<dbReference type="AlphaFoldDB" id="A0A239SZZ8"/>
<feature type="domain" description="Thioredoxin" evidence="2">
    <location>
        <begin position="52"/>
        <end position="193"/>
    </location>
</feature>
<dbReference type="RefSeq" id="WP_018373602.1">
    <property type="nucleotide sequence ID" value="NZ_LT906439.1"/>
</dbReference>
<dbReference type="STRING" id="1123308.GCA_000380085_01031"/>
<dbReference type="PANTHER" id="PTHR42852:SF17">
    <property type="entry name" value="THIOREDOXIN-LIKE PROTEIN HI_1115"/>
    <property type="match status" value="1"/>
</dbReference>
<dbReference type="InterPro" id="IPR036249">
    <property type="entry name" value="Thioredoxin-like_sf"/>
</dbReference>
<dbReference type="PROSITE" id="PS51352">
    <property type="entry name" value="THIOREDOXIN_2"/>
    <property type="match status" value="1"/>
</dbReference>
<dbReference type="CDD" id="cd02966">
    <property type="entry name" value="TlpA_like_family"/>
    <property type="match status" value="1"/>
</dbReference>
<keyword evidence="4" id="KW-1185">Reference proteome</keyword>
<dbReference type="GO" id="GO:0016209">
    <property type="term" value="F:antioxidant activity"/>
    <property type="evidence" value="ECO:0007669"/>
    <property type="project" value="InterPro"/>
</dbReference>
<dbReference type="InterPro" id="IPR000866">
    <property type="entry name" value="AhpC/TSA"/>
</dbReference>
<dbReference type="GO" id="GO:0016491">
    <property type="term" value="F:oxidoreductase activity"/>
    <property type="evidence" value="ECO:0007669"/>
    <property type="project" value="InterPro"/>
</dbReference>
<dbReference type="Gene3D" id="3.40.30.10">
    <property type="entry name" value="Glutaredoxin"/>
    <property type="match status" value="1"/>
</dbReference>
<dbReference type="KEGG" id="smen:SAMEA4412692_1799"/>
<protein>
    <submittedName>
        <fullName evidence="3">Thioredoxin signature protein</fullName>
    </submittedName>
</protein>
<gene>
    <name evidence="3" type="primary">resA</name>
    <name evidence="3" type="ORF">SAMEA4412692_01799</name>
</gene>
<dbReference type="EMBL" id="LT906439">
    <property type="protein sequence ID" value="SNU90284.1"/>
    <property type="molecule type" value="Genomic_DNA"/>
</dbReference>
<evidence type="ECO:0000259" key="2">
    <source>
        <dbReference type="PROSITE" id="PS51352"/>
    </source>
</evidence>
<dbReference type="InterPro" id="IPR050553">
    <property type="entry name" value="Thioredoxin_ResA/DsbE_sf"/>
</dbReference>
<proteinExistence type="predicted"/>
<evidence type="ECO:0000313" key="4">
    <source>
        <dbReference type="Proteomes" id="UP000215185"/>
    </source>
</evidence>
<reference evidence="3 4" key="1">
    <citation type="submission" date="2017-06" db="EMBL/GenBank/DDBJ databases">
        <authorList>
            <consortium name="Pathogen Informatics"/>
        </authorList>
    </citation>
    <scope>NUCLEOTIDE SEQUENCE [LARGE SCALE GENOMIC DNA]</scope>
    <source>
        <strain evidence="3 4">NCTC13788</strain>
    </source>
</reference>
<sequence>MIKSKRWLLAAAMLTVLGALFFLVKQETVKLDAENIFAKSEENSETLNRALKMLGQEMPNFTMLTPDQKEVSIDSFTDKPILLIEWASWCPYCQEQLPVIQEVFDELGSQIHFVALNVTDGREETQATAQKYYLEEGFTFPYYLDINSKVADQLQVETIPTLYIVDKTKKIKRIFVDHQSKDQLTKELKTVLKE</sequence>
<dbReference type="OrthoDB" id="25753at2"/>
<organism evidence="3 4">
    <name type="scientific">Streptococcus merionis</name>
    <dbReference type="NCBI Taxonomy" id="400065"/>
    <lineage>
        <taxon>Bacteria</taxon>
        <taxon>Bacillati</taxon>
        <taxon>Bacillota</taxon>
        <taxon>Bacilli</taxon>
        <taxon>Lactobacillales</taxon>
        <taxon>Streptococcaceae</taxon>
        <taxon>Streptococcus</taxon>
    </lineage>
</organism>
<dbReference type="PANTHER" id="PTHR42852">
    <property type="entry name" value="THIOL:DISULFIDE INTERCHANGE PROTEIN DSBE"/>
    <property type="match status" value="1"/>
</dbReference>
<dbReference type="Pfam" id="PF00578">
    <property type="entry name" value="AhpC-TSA"/>
    <property type="match status" value="1"/>
</dbReference>